<organism evidence="1 2">
    <name type="scientific">Gordonia phthalatica</name>
    <dbReference type="NCBI Taxonomy" id="1136941"/>
    <lineage>
        <taxon>Bacteria</taxon>
        <taxon>Bacillati</taxon>
        <taxon>Actinomycetota</taxon>
        <taxon>Actinomycetes</taxon>
        <taxon>Mycobacteriales</taxon>
        <taxon>Gordoniaceae</taxon>
        <taxon>Gordonia</taxon>
    </lineage>
</organism>
<evidence type="ECO:0000313" key="2">
    <source>
        <dbReference type="Proteomes" id="UP000063789"/>
    </source>
</evidence>
<protein>
    <submittedName>
        <fullName evidence="1">Uncharacterized protein</fullName>
    </submittedName>
</protein>
<reference evidence="1 2" key="2">
    <citation type="journal article" date="2017" name="Int. J. Syst. Evol. Microbiol.">
        <title>Gordonia phthalatica sp. nov., a di-n-butyl phthalate-degrading bacterium isolated from activated sludge.</title>
        <authorList>
            <person name="Jin D."/>
            <person name="Kong X."/>
            <person name="Jia M."/>
            <person name="Yu X."/>
            <person name="Wang X."/>
            <person name="Zhuang X."/>
            <person name="Deng Y."/>
            <person name="Bai Z."/>
        </authorList>
    </citation>
    <scope>NUCLEOTIDE SEQUENCE [LARGE SCALE GENOMIC DNA]</scope>
    <source>
        <strain evidence="1 2">QH-11</strain>
    </source>
</reference>
<dbReference type="AlphaFoldDB" id="A0A0N9NC33"/>
<evidence type="ECO:0000313" key="1">
    <source>
        <dbReference type="EMBL" id="ALG85168.1"/>
    </source>
</evidence>
<dbReference type="RefSeq" id="WP_062393237.1">
    <property type="nucleotide sequence ID" value="NZ_CP011853.1"/>
</dbReference>
<keyword evidence="2" id="KW-1185">Reference proteome</keyword>
<dbReference type="Proteomes" id="UP000063789">
    <property type="component" value="Chromosome"/>
</dbReference>
<accession>A0A0N9NC33</accession>
<dbReference type="OrthoDB" id="4381107at2"/>
<name>A0A0N9NC33_9ACTN</name>
<gene>
    <name evidence="1" type="ORF">ACH46_12615</name>
</gene>
<dbReference type="PATRIC" id="fig|1136941.3.peg.2569"/>
<dbReference type="KEGG" id="goq:ACH46_12615"/>
<reference evidence="2" key="1">
    <citation type="submission" date="2015-06" db="EMBL/GenBank/DDBJ databases">
        <title>Complete genome sequence and metabolic analysis of phthalate degradation pathway in Gordonia sp. QH-11.</title>
        <authorList>
            <person name="Jin D."/>
            <person name="Kong X."/>
            <person name="Bai Z."/>
        </authorList>
    </citation>
    <scope>NUCLEOTIDE SEQUENCE [LARGE SCALE GENOMIC DNA]</scope>
    <source>
        <strain evidence="2">QH-11</strain>
    </source>
</reference>
<sequence>MTDASSTTGAGSADGDPVQALLLGFANQIDQLAGLIAGAGGTAMGGSPVPELMGELGTLVKEFGDLLARIIAALIAVLEAVAETLRSDGPGETAATPHFEPIIVNINRASN</sequence>
<dbReference type="EMBL" id="CP011853">
    <property type="protein sequence ID" value="ALG85168.1"/>
    <property type="molecule type" value="Genomic_DNA"/>
</dbReference>
<proteinExistence type="predicted"/>
<dbReference type="STRING" id="1136941.ACH46_12615"/>